<dbReference type="CDD" id="cd02968">
    <property type="entry name" value="SCO"/>
    <property type="match status" value="1"/>
</dbReference>
<gene>
    <name evidence="6" type="ordered locus">GFO_1341</name>
</gene>
<dbReference type="KEGG" id="gfo:GFO_1341"/>
<reference evidence="6 7" key="1">
    <citation type="journal article" date="2006" name="Environ. Microbiol.">
        <title>Whole genome analysis of the marine Bacteroidetes'Gramella forsetii' reveals adaptations to degradation of polymeric organic matter.</title>
        <authorList>
            <person name="Bauer M."/>
            <person name="Kube M."/>
            <person name="Teeling H."/>
            <person name="Richter M."/>
            <person name="Lombardot T."/>
            <person name="Allers E."/>
            <person name="Wuerdemann C.A."/>
            <person name="Quast C."/>
            <person name="Kuhl H."/>
            <person name="Knaust F."/>
            <person name="Woebken D."/>
            <person name="Bischof K."/>
            <person name="Mussmann M."/>
            <person name="Choudhuri J.V."/>
            <person name="Meyer F."/>
            <person name="Reinhardt R."/>
            <person name="Amann R.I."/>
            <person name="Gloeckner F.O."/>
        </authorList>
    </citation>
    <scope>NUCLEOTIDE SEQUENCE [LARGE SCALE GENOMIC DNA]</scope>
    <source>
        <strain evidence="6 7">KT0803</strain>
    </source>
</reference>
<dbReference type="InterPro" id="IPR036249">
    <property type="entry name" value="Thioredoxin-like_sf"/>
</dbReference>
<dbReference type="Gene3D" id="3.40.30.10">
    <property type="entry name" value="Glutaredoxin"/>
    <property type="match status" value="1"/>
</dbReference>
<dbReference type="Proteomes" id="UP000000755">
    <property type="component" value="Chromosome"/>
</dbReference>
<dbReference type="InterPro" id="IPR013766">
    <property type="entry name" value="Thioredoxin_domain"/>
</dbReference>
<feature type="binding site" evidence="3">
    <location>
        <position position="86"/>
    </location>
    <ligand>
        <name>Cu cation</name>
        <dbReference type="ChEBI" id="CHEBI:23378"/>
    </ligand>
</feature>
<feature type="binding site" evidence="3">
    <location>
        <position position="171"/>
    </location>
    <ligand>
        <name>Cu cation</name>
        <dbReference type="ChEBI" id="CHEBI:23378"/>
    </ligand>
</feature>
<dbReference type="HOGENOM" id="CLU_050131_2_0_10"/>
<dbReference type="SUPFAM" id="SSF52833">
    <property type="entry name" value="Thioredoxin-like"/>
    <property type="match status" value="1"/>
</dbReference>
<dbReference type="PROSITE" id="PS51352">
    <property type="entry name" value="THIOREDOXIN_2"/>
    <property type="match status" value="1"/>
</dbReference>
<dbReference type="InterPro" id="IPR003782">
    <property type="entry name" value="SCO1/SenC"/>
</dbReference>
<dbReference type="PANTHER" id="PTHR12151:SF25">
    <property type="entry name" value="LINALOOL DEHYDRATASE_ISOMERASE DOMAIN-CONTAINING PROTEIN"/>
    <property type="match status" value="1"/>
</dbReference>
<accession>A0M120</accession>
<sequence length="210" mass="23891">MKLKKHFKIFLMLVFLGGGLISCKSKEEKLPILGSTEPINNGKDTIYHKIPDFSFTDQNGKTITAKTFENKIYVADFFFTSCTTICPVMGKEMQRLYEKYKGNEKIAFLSHSIDPAHDSVPVLKEYSEDLGVDNHQWHFVTGEQEAIFNMAQNHYMISAMRDSTLPDGVLHSGAFILVDSQKRIRGYYDGTSKKEVDKLISDISILLQHN</sequence>
<keyword evidence="4" id="KW-1015">Disulfide bond</keyword>
<feature type="binding site" evidence="3">
    <location>
        <position position="82"/>
    </location>
    <ligand>
        <name>Cu cation</name>
        <dbReference type="ChEBI" id="CHEBI:23378"/>
    </ligand>
</feature>
<evidence type="ECO:0000313" key="6">
    <source>
        <dbReference type="EMBL" id="CAL66315.1"/>
    </source>
</evidence>
<comment type="similarity">
    <text evidence="1">Belongs to the SCO1/2 family.</text>
</comment>
<evidence type="ECO:0000256" key="3">
    <source>
        <dbReference type="PIRSR" id="PIRSR603782-1"/>
    </source>
</evidence>
<feature type="disulfide bond" description="Redox-active" evidence="4">
    <location>
        <begin position="82"/>
        <end position="86"/>
    </location>
</feature>
<proteinExistence type="inferred from homology"/>
<dbReference type="GO" id="GO:0046872">
    <property type="term" value="F:metal ion binding"/>
    <property type="evidence" value="ECO:0007669"/>
    <property type="project" value="UniProtKB-KW"/>
</dbReference>
<evidence type="ECO:0000313" key="7">
    <source>
        <dbReference type="Proteomes" id="UP000000755"/>
    </source>
</evidence>
<dbReference type="Pfam" id="PF02630">
    <property type="entry name" value="SCO1-SenC"/>
    <property type="match status" value="1"/>
</dbReference>
<evidence type="ECO:0000256" key="2">
    <source>
        <dbReference type="ARBA" id="ARBA00023008"/>
    </source>
</evidence>
<organism evidence="6 7">
    <name type="scientific">Christiangramia forsetii (strain DSM 17595 / CGMCC 1.15422 / KT0803)</name>
    <name type="common">Gramella forsetii</name>
    <dbReference type="NCBI Taxonomy" id="411154"/>
    <lineage>
        <taxon>Bacteria</taxon>
        <taxon>Pseudomonadati</taxon>
        <taxon>Bacteroidota</taxon>
        <taxon>Flavobacteriia</taxon>
        <taxon>Flavobacteriales</taxon>
        <taxon>Flavobacteriaceae</taxon>
        <taxon>Christiangramia</taxon>
    </lineage>
</organism>
<dbReference type="PANTHER" id="PTHR12151">
    <property type="entry name" value="ELECTRON TRANSPORT PROTIN SCO1/SENC FAMILY MEMBER"/>
    <property type="match status" value="1"/>
</dbReference>
<dbReference type="STRING" id="411154.GFO_1341"/>
<evidence type="ECO:0000259" key="5">
    <source>
        <dbReference type="PROSITE" id="PS51352"/>
    </source>
</evidence>
<name>A0M120_CHRFK</name>
<dbReference type="EMBL" id="CU207366">
    <property type="protein sequence ID" value="CAL66315.1"/>
    <property type="molecule type" value="Genomic_DNA"/>
</dbReference>
<dbReference type="AlphaFoldDB" id="A0M120"/>
<dbReference type="PROSITE" id="PS51257">
    <property type="entry name" value="PROKAR_LIPOPROTEIN"/>
    <property type="match status" value="1"/>
</dbReference>
<dbReference type="eggNOG" id="COG1999">
    <property type="taxonomic scope" value="Bacteria"/>
</dbReference>
<keyword evidence="2 3" id="KW-0186">Copper</keyword>
<evidence type="ECO:0000256" key="1">
    <source>
        <dbReference type="ARBA" id="ARBA00010996"/>
    </source>
</evidence>
<feature type="domain" description="Thioredoxin" evidence="5">
    <location>
        <begin position="44"/>
        <end position="208"/>
    </location>
</feature>
<protein>
    <submittedName>
        <fullName evidence="6">SCO1/SenC family electron transport protein</fullName>
    </submittedName>
</protein>
<evidence type="ECO:0000256" key="4">
    <source>
        <dbReference type="PIRSR" id="PIRSR603782-2"/>
    </source>
</evidence>
<keyword evidence="3" id="KW-0479">Metal-binding</keyword>